<dbReference type="SUPFAM" id="SSF141868">
    <property type="entry name" value="EAL domain-like"/>
    <property type="match status" value="1"/>
</dbReference>
<dbReference type="Gene3D" id="3.20.20.450">
    <property type="entry name" value="EAL domain"/>
    <property type="match status" value="1"/>
</dbReference>
<dbReference type="InterPro" id="IPR000014">
    <property type="entry name" value="PAS"/>
</dbReference>
<feature type="domain" description="PAS" evidence="1">
    <location>
        <begin position="164"/>
        <end position="197"/>
    </location>
</feature>
<feature type="domain" description="PAC" evidence="2">
    <location>
        <begin position="224"/>
        <end position="276"/>
    </location>
</feature>
<organism evidence="5 6">
    <name type="scientific">Rhodoferax ferrireducens</name>
    <dbReference type="NCBI Taxonomy" id="192843"/>
    <lineage>
        <taxon>Bacteria</taxon>
        <taxon>Pseudomonadati</taxon>
        <taxon>Pseudomonadota</taxon>
        <taxon>Betaproteobacteria</taxon>
        <taxon>Burkholderiales</taxon>
        <taxon>Comamonadaceae</taxon>
        <taxon>Rhodoferax</taxon>
    </lineage>
</organism>
<dbReference type="NCBIfam" id="TIGR00229">
    <property type="entry name" value="sensory_box"/>
    <property type="match status" value="2"/>
</dbReference>
<dbReference type="InterPro" id="IPR000160">
    <property type="entry name" value="GGDEF_dom"/>
</dbReference>
<evidence type="ECO:0000259" key="1">
    <source>
        <dbReference type="PROSITE" id="PS50112"/>
    </source>
</evidence>
<dbReference type="CDD" id="cd01949">
    <property type="entry name" value="GGDEF"/>
    <property type="match status" value="1"/>
</dbReference>
<dbReference type="PROSITE" id="PS50887">
    <property type="entry name" value="GGDEF"/>
    <property type="match status" value="1"/>
</dbReference>
<dbReference type="RefSeq" id="WP_310372817.1">
    <property type="nucleotide sequence ID" value="NZ_JAVDXT010000002.1"/>
</dbReference>
<dbReference type="SMART" id="SM00091">
    <property type="entry name" value="PAS"/>
    <property type="match status" value="2"/>
</dbReference>
<dbReference type="SMART" id="SM00086">
    <property type="entry name" value="PAC"/>
    <property type="match status" value="2"/>
</dbReference>
<reference evidence="5 6" key="1">
    <citation type="submission" date="2023-07" db="EMBL/GenBank/DDBJ databases">
        <title>Sorghum-associated microbial communities from plants grown in Nebraska, USA.</title>
        <authorList>
            <person name="Schachtman D."/>
        </authorList>
    </citation>
    <scope>NUCLEOTIDE SEQUENCE [LARGE SCALE GENOMIC DNA]</scope>
    <source>
        <strain evidence="5 6">BE313</strain>
    </source>
</reference>
<accession>A0ABU2C7A2</accession>
<dbReference type="InterPro" id="IPR035919">
    <property type="entry name" value="EAL_sf"/>
</dbReference>
<name>A0ABU2C7A2_9BURK</name>
<dbReference type="SMART" id="SM00267">
    <property type="entry name" value="GGDEF"/>
    <property type="match status" value="1"/>
</dbReference>
<dbReference type="SUPFAM" id="SSF55073">
    <property type="entry name" value="Nucleotide cyclase"/>
    <property type="match status" value="1"/>
</dbReference>
<sequence length="704" mass="78325">MGESAITSYSNGSRSAFTHPSLASRLVAIENEINSLFERVPFGSHSLDAEGTYKSINALELAWLGYTRDEVIGKKKLVDFLTPASQDKFHAYFDHPHPRAAVNDLELDLVRRDGVSMPISLSVTDHLDDAHQLLNRRAVIFDLTESRANRVRQRVSAVAFESLSGMFITDRNQMILQVNNAFTELTGYTAQEAEGQTPRLLSSGRHNKAFYQAMWAALKEKGCWHGEVWNRRKDGSIFVEWLSVSTVLDVAGEVTHYVASFIDITARKSAQDQMAHMAYHDALTQLPNRRLLQDRLNQALAAARRSGLYGALLFIDLDNFKKINDSAGHEAGDLVLVEAANRLRRTVREGDSVARLGGDEFAILLEDLDTDRLESAAKAQQLGEKIIEVLAQPYVFGRHKFHCSASIGIDLYAHTESGPDLLQHADLAMYQSKRAGRNTLRFFDQAMQTALNSHVALENELRLALEEGHLQLYFQPQRDRTGKAIGAEALLRWPHGERGFVAPAEFIALAEETGLILPIGQWVLEAACAQLKDWEDQPRTRQLRLAINVSARQFRQTEFVAQVRQAMEHHAVNPALLKLEVTESVLLDVTDTVRKMEALRALGVQLSLDDFGTGYSSLSILTQLPITQLKIDQSFVRNIGVKPSDASIIQTIISMAQILDMEVIAEGVETEAQSSFLEQQGCQLFQGALFGPAVPIAVFEAQLA</sequence>
<evidence type="ECO:0000259" key="2">
    <source>
        <dbReference type="PROSITE" id="PS50113"/>
    </source>
</evidence>
<proteinExistence type="predicted"/>
<dbReference type="PANTHER" id="PTHR44757:SF2">
    <property type="entry name" value="BIOFILM ARCHITECTURE MAINTENANCE PROTEIN MBAA"/>
    <property type="match status" value="1"/>
</dbReference>
<dbReference type="PANTHER" id="PTHR44757">
    <property type="entry name" value="DIGUANYLATE CYCLASE DGCP"/>
    <property type="match status" value="1"/>
</dbReference>
<evidence type="ECO:0000313" key="6">
    <source>
        <dbReference type="Proteomes" id="UP001180487"/>
    </source>
</evidence>
<evidence type="ECO:0000259" key="4">
    <source>
        <dbReference type="PROSITE" id="PS50887"/>
    </source>
</evidence>
<comment type="caution">
    <text evidence="5">The sequence shown here is derived from an EMBL/GenBank/DDBJ whole genome shotgun (WGS) entry which is preliminary data.</text>
</comment>
<feature type="domain" description="PAS" evidence="1">
    <location>
        <begin position="29"/>
        <end position="89"/>
    </location>
</feature>
<feature type="domain" description="EAL" evidence="3">
    <location>
        <begin position="454"/>
        <end position="704"/>
    </location>
</feature>
<protein>
    <submittedName>
        <fullName evidence="5">Diguanylate cyclase (GGDEF)-like protein/PAS domain S-box-containing protein</fullName>
    </submittedName>
</protein>
<dbReference type="Gene3D" id="3.30.70.270">
    <property type="match status" value="1"/>
</dbReference>
<dbReference type="PROSITE" id="PS50883">
    <property type="entry name" value="EAL"/>
    <property type="match status" value="1"/>
</dbReference>
<dbReference type="InterPro" id="IPR001610">
    <property type="entry name" value="PAC"/>
</dbReference>
<dbReference type="SMART" id="SM00052">
    <property type="entry name" value="EAL"/>
    <property type="match status" value="1"/>
</dbReference>
<dbReference type="NCBIfam" id="TIGR00254">
    <property type="entry name" value="GGDEF"/>
    <property type="match status" value="1"/>
</dbReference>
<dbReference type="InterPro" id="IPR000700">
    <property type="entry name" value="PAS-assoc_C"/>
</dbReference>
<dbReference type="Pfam" id="PF13426">
    <property type="entry name" value="PAS_9"/>
    <property type="match status" value="2"/>
</dbReference>
<feature type="domain" description="PAC" evidence="2">
    <location>
        <begin position="103"/>
        <end position="155"/>
    </location>
</feature>
<dbReference type="InterPro" id="IPR029787">
    <property type="entry name" value="Nucleotide_cyclase"/>
</dbReference>
<feature type="domain" description="GGDEF" evidence="4">
    <location>
        <begin position="308"/>
        <end position="445"/>
    </location>
</feature>
<gene>
    <name evidence="5" type="ORF">J2X19_001897</name>
</gene>
<dbReference type="InterPro" id="IPR001633">
    <property type="entry name" value="EAL_dom"/>
</dbReference>
<dbReference type="CDD" id="cd01948">
    <property type="entry name" value="EAL"/>
    <property type="match status" value="1"/>
</dbReference>
<dbReference type="Pfam" id="PF00563">
    <property type="entry name" value="EAL"/>
    <property type="match status" value="1"/>
</dbReference>
<dbReference type="Gene3D" id="3.30.450.20">
    <property type="entry name" value="PAS domain"/>
    <property type="match status" value="2"/>
</dbReference>
<dbReference type="InterPro" id="IPR035965">
    <property type="entry name" value="PAS-like_dom_sf"/>
</dbReference>
<dbReference type="Proteomes" id="UP001180487">
    <property type="component" value="Unassembled WGS sequence"/>
</dbReference>
<dbReference type="SUPFAM" id="SSF55785">
    <property type="entry name" value="PYP-like sensor domain (PAS domain)"/>
    <property type="match status" value="2"/>
</dbReference>
<keyword evidence="6" id="KW-1185">Reference proteome</keyword>
<dbReference type="EMBL" id="JAVDXT010000002">
    <property type="protein sequence ID" value="MDR7377218.1"/>
    <property type="molecule type" value="Genomic_DNA"/>
</dbReference>
<dbReference type="Pfam" id="PF00990">
    <property type="entry name" value="GGDEF"/>
    <property type="match status" value="1"/>
</dbReference>
<evidence type="ECO:0000313" key="5">
    <source>
        <dbReference type="EMBL" id="MDR7377218.1"/>
    </source>
</evidence>
<dbReference type="CDD" id="cd00130">
    <property type="entry name" value="PAS"/>
    <property type="match status" value="2"/>
</dbReference>
<dbReference type="PROSITE" id="PS50113">
    <property type="entry name" value="PAC"/>
    <property type="match status" value="2"/>
</dbReference>
<dbReference type="InterPro" id="IPR052155">
    <property type="entry name" value="Biofilm_reg_signaling"/>
</dbReference>
<dbReference type="PROSITE" id="PS50112">
    <property type="entry name" value="PAS"/>
    <property type="match status" value="2"/>
</dbReference>
<evidence type="ECO:0000259" key="3">
    <source>
        <dbReference type="PROSITE" id="PS50883"/>
    </source>
</evidence>
<dbReference type="InterPro" id="IPR043128">
    <property type="entry name" value="Rev_trsase/Diguanyl_cyclase"/>
</dbReference>